<proteinExistence type="predicted"/>
<gene>
    <name evidence="1" type="ORF">METZ01_LOCUS349650</name>
</gene>
<dbReference type="AlphaFoldDB" id="A0A382RGN7"/>
<evidence type="ECO:0000313" key="1">
    <source>
        <dbReference type="EMBL" id="SVC96796.1"/>
    </source>
</evidence>
<sequence length="39" mass="4465">MLGFDLDTRSLADDLQSEKQFTTLREFTGISEHICYVLA</sequence>
<reference evidence="1" key="1">
    <citation type="submission" date="2018-05" db="EMBL/GenBank/DDBJ databases">
        <authorList>
            <person name="Lanie J.A."/>
            <person name="Ng W.-L."/>
            <person name="Kazmierczak K.M."/>
            <person name="Andrzejewski T.M."/>
            <person name="Davidsen T.M."/>
            <person name="Wayne K.J."/>
            <person name="Tettelin H."/>
            <person name="Glass J.I."/>
            <person name="Rusch D."/>
            <person name="Podicherti R."/>
            <person name="Tsui H.-C.T."/>
            <person name="Winkler M.E."/>
        </authorList>
    </citation>
    <scope>NUCLEOTIDE SEQUENCE</scope>
</reference>
<accession>A0A382RGN7</accession>
<organism evidence="1">
    <name type="scientific">marine metagenome</name>
    <dbReference type="NCBI Taxonomy" id="408172"/>
    <lineage>
        <taxon>unclassified sequences</taxon>
        <taxon>metagenomes</taxon>
        <taxon>ecological metagenomes</taxon>
    </lineage>
</organism>
<name>A0A382RGN7_9ZZZZ</name>
<protein>
    <submittedName>
        <fullName evidence="1">Uncharacterized protein</fullName>
    </submittedName>
</protein>
<dbReference type="EMBL" id="UINC01121550">
    <property type="protein sequence ID" value="SVC96796.1"/>
    <property type="molecule type" value="Genomic_DNA"/>
</dbReference>